<dbReference type="InterPro" id="IPR018913">
    <property type="entry name" value="BppU_N"/>
</dbReference>
<sequence length="377" mass="41587">MSALRKINATLDLNKKTWNMERIEAIQSDINSLTLAVQIVESGLQKDLTGYKPTFAVVLPGTNEYILDDLHVNLTNLSEGYFEYTFVKEAFAVPGIYDTARFIIKKDDGTELTGMPRFMYYVEKDPLQGTVKAETYVSDFERLESMIADVETEIADLHDEVTSESLRLDTEIAQLDTKIDTETGKLQTEANNLQTQFDSFNPTQFAQQEDFENHIYNSDIHVTTENKISWEAKETPANAQAKADKALTDAKTYADSMLDEYTAWVKLPLTSGFSTGDNNNTPQYRLITTPTNEGTKIFAEFRGAIAGTFLSTANSTVANMPAGTRPAATEYFTAASNNGDSGRIAFTTTGTVVQVSSSANANPSYVALSGIKYEVGN</sequence>
<evidence type="ECO:0000313" key="3">
    <source>
        <dbReference type="Proteomes" id="UP000332711"/>
    </source>
</evidence>
<name>A0AAN2WLW3_LISMN</name>
<evidence type="ECO:0000259" key="1">
    <source>
        <dbReference type="Pfam" id="PF10651"/>
    </source>
</evidence>
<organism evidence="2 3">
    <name type="scientific">Listeria monocytogenes</name>
    <dbReference type="NCBI Taxonomy" id="1639"/>
    <lineage>
        <taxon>Bacteria</taxon>
        <taxon>Bacillati</taxon>
        <taxon>Bacillota</taxon>
        <taxon>Bacilli</taxon>
        <taxon>Bacillales</taxon>
        <taxon>Listeriaceae</taxon>
        <taxon>Listeria</taxon>
    </lineage>
</organism>
<proteinExistence type="predicted"/>
<comment type="caution">
    <text evidence="2">The sequence shown here is derived from an EMBL/GenBank/DDBJ whole genome shotgun (WGS) entry which is preliminary data.</text>
</comment>
<dbReference type="EMBL" id="AAASTI010000005">
    <property type="protein sequence ID" value="EAE5604453.1"/>
    <property type="molecule type" value="Genomic_DNA"/>
</dbReference>
<dbReference type="Gene3D" id="2.60.40.3350">
    <property type="match status" value="1"/>
</dbReference>
<gene>
    <name evidence="2" type="ORF">E1X78_10050</name>
</gene>
<dbReference type="AlphaFoldDB" id="A0AAN2WLW3"/>
<protein>
    <submittedName>
        <fullName evidence="2">DUF2479 domain-containing protein</fullName>
    </submittedName>
</protein>
<feature type="domain" description="BppU N-terminal" evidence="1">
    <location>
        <begin position="7"/>
        <end position="147"/>
    </location>
</feature>
<dbReference type="Proteomes" id="UP000332711">
    <property type="component" value="Unassembled WGS sequence"/>
</dbReference>
<dbReference type="Pfam" id="PF10651">
    <property type="entry name" value="BppU_N"/>
    <property type="match status" value="1"/>
</dbReference>
<reference evidence="2 3" key="1">
    <citation type="submission" date="2019-03" db="EMBL/GenBank/DDBJ databases">
        <authorList>
            <person name="Ashton P.M."/>
            <person name="Dallman T."/>
            <person name="Nair S."/>
            <person name="De Pinna E."/>
            <person name="Peters T."/>
            <person name="Grant K."/>
        </authorList>
    </citation>
    <scope>NUCLEOTIDE SEQUENCE [LARGE SCALE GENOMIC DNA]</scope>
    <source>
        <strain evidence="2">RL15000440</strain>
    </source>
</reference>
<dbReference type="RefSeq" id="WP_031669100.1">
    <property type="nucleotide sequence ID" value="NZ_LDJD01000001.1"/>
</dbReference>
<accession>A0AAN2WLW3</accession>
<evidence type="ECO:0000313" key="2">
    <source>
        <dbReference type="EMBL" id="EAE5604453.1"/>
    </source>
</evidence>